<name>A0ABQ5ANS9_9ASTR</name>
<reference evidence="1" key="1">
    <citation type="journal article" date="2022" name="Int. J. Mol. Sci.">
        <title>Draft Genome of Tanacetum Coccineum: Genomic Comparison of Closely Related Tanacetum-Family Plants.</title>
        <authorList>
            <person name="Yamashiro T."/>
            <person name="Shiraishi A."/>
            <person name="Nakayama K."/>
            <person name="Satake H."/>
        </authorList>
    </citation>
    <scope>NUCLEOTIDE SEQUENCE</scope>
</reference>
<keyword evidence="2" id="KW-1185">Reference proteome</keyword>
<reference evidence="1" key="2">
    <citation type="submission" date="2022-01" db="EMBL/GenBank/DDBJ databases">
        <authorList>
            <person name="Yamashiro T."/>
            <person name="Shiraishi A."/>
            <person name="Satake H."/>
            <person name="Nakayama K."/>
        </authorList>
    </citation>
    <scope>NUCLEOTIDE SEQUENCE</scope>
</reference>
<gene>
    <name evidence="1" type="ORF">Tco_0838433</name>
</gene>
<dbReference type="EMBL" id="BQNB010012472">
    <property type="protein sequence ID" value="GJT03971.1"/>
    <property type="molecule type" value="Genomic_DNA"/>
</dbReference>
<organism evidence="1 2">
    <name type="scientific">Tanacetum coccineum</name>
    <dbReference type="NCBI Taxonomy" id="301880"/>
    <lineage>
        <taxon>Eukaryota</taxon>
        <taxon>Viridiplantae</taxon>
        <taxon>Streptophyta</taxon>
        <taxon>Embryophyta</taxon>
        <taxon>Tracheophyta</taxon>
        <taxon>Spermatophyta</taxon>
        <taxon>Magnoliopsida</taxon>
        <taxon>eudicotyledons</taxon>
        <taxon>Gunneridae</taxon>
        <taxon>Pentapetalae</taxon>
        <taxon>asterids</taxon>
        <taxon>campanulids</taxon>
        <taxon>Asterales</taxon>
        <taxon>Asteraceae</taxon>
        <taxon>Asteroideae</taxon>
        <taxon>Anthemideae</taxon>
        <taxon>Anthemidinae</taxon>
        <taxon>Tanacetum</taxon>
    </lineage>
</organism>
<proteinExistence type="predicted"/>
<sequence>MRYHRLKTKNGNVGVKNGVFTPGGEKKRRFHRIGEIRKKNSDNICEGKIMAILKGYEEGSGSTRVVRRLVDRDILQLATVVHALG</sequence>
<evidence type="ECO:0000313" key="1">
    <source>
        <dbReference type="EMBL" id="GJT03971.1"/>
    </source>
</evidence>
<dbReference type="Proteomes" id="UP001151760">
    <property type="component" value="Unassembled WGS sequence"/>
</dbReference>
<accession>A0ABQ5ANS9</accession>
<evidence type="ECO:0000313" key="2">
    <source>
        <dbReference type="Proteomes" id="UP001151760"/>
    </source>
</evidence>
<comment type="caution">
    <text evidence="1">The sequence shown here is derived from an EMBL/GenBank/DDBJ whole genome shotgun (WGS) entry which is preliminary data.</text>
</comment>
<protein>
    <submittedName>
        <fullName evidence="1">Uncharacterized protein</fullName>
    </submittedName>
</protein>